<proteinExistence type="predicted"/>
<dbReference type="Proteomes" id="UP001622950">
    <property type="component" value="Unassembled WGS sequence"/>
</dbReference>
<keyword evidence="2" id="KW-1185">Reference proteome</keyword>
<sequence length="200" mass="21896">MGYLIAPILSIATGIVVYKESVTVCKTIAVIVVMIAVVWLFVLSNELDMRVYLSIGVSWGVYSCLKKMTTLNVFSGLLLESTVLAVLYSLILFCSDLSMAIPGEFELWRTLLLFSCGVVSIVPLALFSLSAKRLSGTSMGLLQFVLPVTQFFVAIMIYKQSLSMVIMFVLLAVMSALLLVVLEPVLKTILVKNMGERHGA</sequence>
<comment type="caution">
    <text evidence="1">The sequence shown here is derived from an EMBL/GenBank/DDBJ whole genome shotgun (WGS) entry which is preliminary data.</text>
</comment>
<gene>
    <name evidence="1" type="ORF">ACJEBM_25540</name>
</gene>
<evidence type="ECO:0000313" key="2">
    <source>
        <dbReference type="Proteomes" id="UP001622950"/>
    </source>
</evidence>
<name>A0ACC7MZM2_9PSED</name>
<accession>A0ACC7MZM2</accession>
<dbReference type="EMBL" id="JBJHQE010000067">
    <property type="protein sequence ID" value="MFK9084027.1"/>
    <property type="molecule type" value="Genomic_DNA"/>
</dbReference>
<evidence type="ECO:0000313" key="1">
    <source>
        <dbReference type="EMBL" id="MFK9084027.1"/>
    </source>
</evidence>
<organism evidence="1 2">
    <name type="scientific">Pseudomonas neuropathica</name>
    <dbReference type="NCBI Taxonomy" id="2730425"/>
    <lineage>
        <taxon>Bacteria</taxon>
        <taxon>Pseudomonadati</taxon>
        <taxon>Pseudomonadota</taxon>
        <taxon>Gammaproteobacteria</taxon>
        <taxon>Pseudomonadales</taxon>
        <taxon>Pseudomonadaceae</taxon>
        <taxon>Pseudomonas</taxon>
    </lineage>
</organism>
<reference evidence="1" key="1">
    <citation type="submission" date="2024-11" db="EMBL/GenBank/DDBJ databases">
        <authorList>
            <person name="Lucas J.A."/>
        </authorList>
    </citation>
    <scope>NUCLEOTIDE SEQUENCE</scope>
    <source>
        <strain evidence="1">Z 8.8</strain>
    </source>
</reference>
<protein>
    <submittedName>
        <fullName evidence="1">Uncharacterized protein</fullName>
    </submittedName>
</protein>